<dbReference type="Gene3D" id="3.40.640.10">
    <property type="entry name" value="Type I PLP-dependent aspartate aminotransferase-like (Major domain)"/>
    <property type="match status" value="1"/>
</dbReference>
<comment type="similarity">
    <text evidence="3 9">Belongs to the class-II pyridoxal-phosphate-dependent aminotransferase family. Histidinol-phosphate aminotransferase subfamily.</text>
</comment>
<dbReference type="GO" id="GO:0004400">
    <property type="term" value="F:histidinol-phosphate transaminase activity"/>
    <property type="evidence" value="ECO:0007669"/>
    <property type="project" value="UniProtKB-UniRule"/>
</dbReference>
<dbReference type="Gene3D" id="3.90.1150.10">
    <property type="entry name" value="Aspartate Aminotransferase, domain 1"/>
    <property type="match status" value="1"/>
</dbReference>
<dbReference type="CDD" id="cd00609">
    <property type="entry name" value="AAT_like"/>
    <property type="match status" value="1"/>
</dbReference>
<comment type="caution">
    <text evidence="11">The sequence shown here is derived from an EMBL/GenBank/DDBJ whole genome shotgun (WGS) entry which is preliminary data.</text>
</comment>
<evidence type="ECO:0000256" key="7">
    <source>
        <dbReference type="ARBA" id="ARBA00022898"/>
    </source>
</evidence>
<dbReference type="OrthoDB" id="9809616at2"/>
<dbReference type="NCBIfam" id="TIGR01141">
    <property type="entry name" value="hisC"/>
    <property type="match status" value="1"/>
</dbReference>
<comment type="catalytic activity">
    <reaction evidence="8 9">
        <text>L-histidinol phosphate + 2-oxoglutarate = 3-(imidazol-4-yl)-2-oxopropyl phosphate + L-glutamate</text>
        <dbReference type="Rhea" id="RHEA:23744"/>
        <dbReference type="ChEBI" id="CHEBI:16810"/>
        <dbReference type="ChEBI" id="CHEBI:29985"/>
        <dbReference type="ChEBI" id="CHEBI:57766"/>
        <dbReference type="ChEBI" id="CHEBI:57980"/>
        <dbReference type="EC" id="2.6.1.9"/>
    </reaction>
</comment>
<evidence type="ECO:0000313" key="11">
    <source>
        <dbReference type="EMBL" id="PJJ40173.1"/>
    </source>
</evidence>
<name>A0A2M9A3F8_9BACT</name>
<dbReference type="UniPathway" id="UPA00031">
    <property type="reaction ID" value="UER00012"/>
</dbReference>
<dbReference type="InterPro" id="IPR005861">
    <property type="entry name" value="HisP_aminotrans"/>
</dbReference>
<organism evidence="11 12">
    <name type="scientific">Hallerella succinigenes</name>
    <dbReference type="NCBI Taxonomy" id="1896222"/>
    <lineage>
        <taxon>Bacteria</taxon>
        <taxon>Pseudomonadati</taxon>
        <taxon>Fibrobacterota</taxon>
        <taxon>Fibrobacteria</taxon>
        <taxon>Fibrobacterales</taxon>
        <taxon>Fibrobacteraceae</taxon>
        <taxon>Hallerella</taxon>
    </lineage>
</organism>
<dbReference type="InterPro" id="IPR015424">
    <property type="entry name" value="PyrdxlP-dep_Trfase"/>
</dbReference>
<evidence type="ECO:0000256" key="9">
    <source>
        <dbReference type="HAMAP-Rule" id="MF_01023"/>
    </source>
</evidence>
<comment type="cofactor">
    <cofactor evidence="1 9">
        <name>pyridoxal 5'-phosphate</name>
        <dbReference type="ChEBI" id="CHEBI:597326"/>
    </cofactor>
</comment>
<keyword evidence="12" id="KW-1185">Reference proteome</keyword>
<dbReference type="GO" id="GO:0030170">
    <property type="term" value="F:pyridoxal phosphate binding"/>
    <property type="evidence" value="ECO:0007669"/>
    <property type="project" value="InterPro"/>
</dbReference>
<proteinExistence type="inferred from homology"/>
<dbReference type="PANTHER" id="PTHR43643:SF3">
    <property type="entry name" value="HISTIDINOL-PHOSPHATE AMINOTRANSFERASE"/>
    <property type="match status" value="1"/>
</dbReference>
<feature type="modified residue" description="N6-(pyridoxal phosphate)lysine" evidence="9">
    <location>
        <position position="223"/>
    </location>
</feature>
<protein>
    <recommendedName>
        <fullName evidence="9">Histidinol-phosphate aminotransferase</fullName>
        <ecNumber evidence="9">2.6.1.9</ecNumber>
    </recommendedName>
    <alternativeName>
        <fullName evidence="9">Imidazole acetol-phosphate transaminase</fullName>
    </alternativeName>
</protein>
<keyword evidence="7 9" id="KW-0663">Pyridoxal phosphate</keyword>
<evidence type="ECO:0000256" key="4">
    <source>
        <dbReference type="ARBA" id="ARBA00011738"/>
    </source>
</evidence>
<keyword evidence="9" id="KW-0028">Amino-acid biosynthesis</keyword>
<dbReference type="Proteomes" id="UP000231134">
    <property type="component" value="Unassembled WGS sequence"/>
</dbReference>
<keyword evidence="9" id="KW-0368">Histidine biosynthesis</keyword>
<evidence type="ECO:0000256" key="3">
    <source>
        <dbReference type="ARBA" id="ARBA00007970"/>
    </source>
</evidence>
<dbReference type="SUPFAM" id="SSF53383">
    <property type="entry name" value="PLP-dependent transferases"/>
    <property type="match status" value="1"/>
</dbReference>
<comment type="subunit">
    <text evidence="4 9">Homodimer.</text>
</comment>
<evidence type="ECO:0000256" key="8">
    <source>
        <dbReference type="ARBA" id="ARBA00047481"/>
    </source>
</evidence>
<evidence type="ECO:0000256" key="5">
    <source>
        <dbReference type="ARBA" id="ARBA00022576"/>
    </source>
</evidence>
<dbReference type="HAMAP" id="MF_01023">
    <property type="entry name" value="HisC_aminotrans_2"/>
    <property type="match status" value="1"/>
</dbReference>
<dbReference type="InterPro" id="IPR015421">
    <property type="entry name" value="PyrdxlP-dep_Trfase_major"/>
</dbReference>
<dbReference type="PANTHER" id="PTHR43643">
    <property type="entry name" value="HISTIDINOL-PHOSPHATE AMINOTRANSFERASE 2"/>
    <property type="match status" value="1"/>
</dbReference>
<keyword evidence="6 9" id="KW-0808">Transferase</keyword>
<accession>A0A2M9A3F8</accession>
<comment type="pathway">
    <text evidence="2 9">Amino-acid biosynthesis; L-histidine biosynthesis; L-histidine from 5-phospho-alpha-D-ribose 1-diphosphate: step 7/9.</text>
</comment>
<sequence length="362" mass="40411">MIETRPELENLSDYVPGKSIEEICEQYGLKNAVKLASNENPLGPSKKACEAYTNIVNTLHLYPRGNAPHLISALANKFHVNSDQIVIGNGSDEIIDMVGKAYFRPGDEIIGIRPTFSVYKATALLFGAKFISVEETENRPNLDAYIQAITPKTRAIFICNPNNPTGYYYTESEILEFLSKVPQNILVFIDEAYSEFATAKDYPKLLSQLEKFPNLMLNRTFSKIYGLAGVRVGYAFSSSEVIKALWKVKPPFDVNLAAQAAAEAALSDDDHIQKTLDMNNAGNAQLTEAFTNLGYKVLPTQANFICVHIGEKCSEFVKFLEQNGMIIRYLKSFGMPEWVRITIGQPKENQLLIDLATKWTNA</sequence>
<keyword evidence="5 9" id="KW-0032">Aminotransferase</keyword>
<dbReference type="Pfam" id="PF00155">
    <property type="entry name" value="Aminotran_1_2"/>
    <property type="match status" value="1"/>
</dbReference>
<dbReference type="InterPro" id="IPR004839">
    <property type="entry name" value="Aminotransferase_I/II_large"/>
</dbReference>
<evidence type="ECO:0000256" key="2">
    <source>
        <dbReference type="ARBA" id="ARBA00005011"/>
    </source>
</evidence>
<evidence type="ECO:0000256" key="1">
    <source>
        <dbReference type="ARBA" id="ARBA00001933"/>
    </source>
</evidence>
<dbReference type="InterPro" id="IPR015422">
    <property type="entry name" value="PyrdxlP-dep_Trfase_small"/>
</dbReference>
<gene>
    <name evidence="9" type="primary">hisC</name>
    <name evidence="11" type="ORF">BGX16_0083</name>
</gene>
<evidence type="ECO:0000256" key="6">
    <source>
        <dbReference type="ARBA" id="ARBA00022679"/>
    </source>
</evidence>
<dbReference type="EC" id="2.6.1.9" evidence="9"/>
<feature type="domain" description="Aminotransferase class I/classII large" evidence="10">
    <location>
        <begin position="31"/>
        <end position="352"/>
    </location>
</feature>
<dbReference type="AlphaFoldDB" id="A0A2M9A3F8"/>
<evidence type="ECO:0000313" key="12">
    <source>
        <dbReference type="Proteomes" id="UP000231134"/>
    </source>
</evidence>
<dbReference type="EMBL" id="PGEX01000001">
    <property type="protein sequence ID" value="PJJ40173.1"/>
    <property type="molecule type" value="Genomic_DNA"/>
</dbReference>
<dbReference type="GO" id="GO:0000105">
    <property type="term" value="P:L-histidine biosynthetic process"/>
    <property type="evidence" value="ECO:0007669"/>
    <property type="project" value="UniProtKB-UniRule"/>
</dbReference>
<reference evidence="11 12" key="1">
    <citation type="submission" date="2017-11" db="EMBL/GenBank/DDBJ databases">
        <title>Animal gut microbial communities from fecal samples from Wisconsin, USA.</title>
        <authorList>
            <person name="Neumann A."/>
        </authorList>
    </citation>
    <scope>NUCLEOTIDE SEQUENCE [LARGE SCALE GENOMIC DNA]</scope>
    <source>
        <strain evidence="11 12">UWS3</strain>
    </source>
</reference>
<dbReference type="RefSeq" id="WP_100424293.1">
    <property type="nucleotide sequence ID" value="NZ_JAXFBG010000089.1"/>
</dbReference>
<evidence type="ECO:0000259" key="10">
    <source>
        <dbReference type="Pfam" id="PF00155"/>
    </source>
</evidence>
<dbReference type="InterPro" id="IPR050106">
    <property type="entry name" value="HistidinolP_aminotransfase"/>
</dbReference>